<organism evidence="5 6">
    <name type="scientific">Pseudonocardia ailaonensis</name>
    <dbReference type="NCBI Taxonomy" id="367279"/>
    <lineage>
        <taxon>Bacteria</taxon>
        <taxon>Bacillati</taxon>
        <taxon>Actinomycetota</taxon>
        <taxon>Actinomycetes</taxon>
        <taxon>Pseudonocardiales</taxon>
        <taxon>Pseudonocardiaceae</taxon>
        <taxon>Pseudonocardia</taxon>
    </lineage>
</organism>
<accession>A0ABN2N7F0</accession>
<evidence type="ECO:0000256" key="3">
    <source>
        <dbReference type="ARBA" id="ARBA00022729"/>
    </source>
</evidence>
<keyword evidence="3 4" id="KW-0732">Signal</keyword>
<dbReference type="PANTHER" id="PTHR30024:SF47">
    <property type="entry name" value="TAURINE-BINDING PERIPLASMIC PROTEIN"/>
    <property type="match status" value="1"/>
</dbReference>
<keyword evidence="6" id="KW-1185">Reference proteome</keyword>
<dbReference type="PANTHER" id="PTHR30024">
    <property type="entry name" value="ALIPHATIC SULFONATES-BINDING PROTEIN-RELATED"/>
    <property type="match status" value="1"/>
</dbReference>
<evidence type="ECO:0000256" key="1">
    <source>
        <dbReference type="ARBA" id="ARBA00004418"/>
    </source>
</evidence>
<dbReference type="EMBL" id="BAAAQK010000011">
    <property type="protein sequence ID" value="GAA1854021.1"/>
    <property type="molecule type" value="Genomic_DNA"/>
</dbReference>
<evidence type="ECO:0000313" key="5">
    <source>
        <dbReference type="EMBL" id="GAA1854021.1"/>
    </source>
</evidence>
<dbReference type="SUPFAM" id="SSF53850">
    <property type="entry name" value="Periplasmic binding protein-like II"/>
    <property type="match status" value="1"/>
</dbReference>
<dbReference type="Pfam" id="PF13379">
    <property type="entry name" value="NMT1_2"/>
    <property type="match status" value="1"/>
</dbReference>
<evidence type="ECO:0000256" key="4">
    <source>
        <dbReference type="SAM" id="SignalP"/>
    </source>
</evidence>
<name>A0ABN2N7F0_9PSEU</name>
<evidence type="ECO:0000256" key="2">
    <source>
        <dbReference type="ARBA" id="ARBA00010742"/>
    </source>
</evidence>
<comment type="caution">
    <text evidence="5">The sequence shown here is derived from an EMBL/GenBank/DDBJ whole genome shotgun (WGS) entry which is preliminary data.</text>
</comment>
<comment type="similarity">
    <text evidence="2">Belongs to the bacterial solute-binding protein SsuA/TauA family.</text>
</comment>
<feature type="chain" id="PRO_5045515744" description="ABC transporter substrate-binding protein" evidence="4">
    <location>
        <begin position="21"/>
        <end position="359"/>
    </location>
</feature>
<dbReference type="Gene3D" id="3.40.190.10">
    <property type="entry name" value="Periplasmic binding protein-like II"/>
    <property type="match status" value="2"/>
</dbReference>
<dbReference type="RefSeq" id="WP_344418399.1">
    <property type="nucleotide sequence ID" value="NZ_BAAAQK010000011.1"/>
</dbReference>
<gene>
    <name evidence="5" type="ORF">GCM10009836_37610</name>
</gene>
<dbReference type="Proteomes" id="UP001500449">
    <property type="component" value="Unassembled WGS sequence"/>
</dbReference>
<protein>
    <recommendedName>
        <fullName evidence="7">ABC transporter substrate-binding protein</fullName>
    </recommendedName>
</protein>
<comment type="subcellular location">
    <subcellularLocation>
        <location evidence="1">Periplasm</location>
    </subcellularLocation>
</comment>
<feature type="signal peptide" evidence="4">
    <location>
        <begin position="1"/>
        <end position="20"/>
    </location>
</feature>
<sequence>MGACAALLALTVSACGSSGAESAGGNGQKAPETVRIGLSQGFILNQMTTMLAQGLGYYKEVEDKFGTKIDLEVQATNTVGQSAFFGDSIDFYQGSISGLLPPAAKGEDVTSIFTHYTGTATIMVGATKYKADRGTNVGAYDHGNWCFTTLGSNSEVTSRYVAKDAGLDWSKQSAIAVGNTSALLPTLQAGRCDIAAMDTASAADAIDKGVGYLVENPLTQANQERIFGGSVLGLVTWASAKFTSKYPELTQAITEAQLRAVRFQQEHASDPGPIYAALPKTFTEQTTAEQFAAGWKLFAPGIDSNTGGADKTQIQTSIALGKAIGADVSSVPDKTFDNTYVRQAYVDLKTQVPAAIATQ</sequence>
<proteinExistence type="inferred from homology"/>
<reference evidence="5 6" key="1">
    <citation type="journal article" date="2019" name="Int. J. Syst. Evol. Microbiol.">
        <title>The Global Catalogue of Microorganisms (GCM) 10K type strain sequencing project: providing services to taxonomists for standard genome sequencing and annotation.</title>
        <authorList>
            <consortium name="The Broad Institute Genomics Platform"/>
            <consortium name="The Broad Institute Genome Sequencing Center for Infectious Disease"/>
            <person name="Wu L."/>
            <person name="Ma J."/>
        </authorList>
    </citation>
    <scope>NUCLEOTIDE SEQUENCE [LARGE SCALE GENOMIC DNA]</scope>
    <source>
        <strain evidence="5 6">JCM 16009</strain>
    </source>
</reference>
<evidence type="ECO:0000313" key="6">
    <source>
        <dbReference type="Proteomes" id="UP001500449"/>
    </source>
</evidence>
<evidence type="ECO:0008006" key="7">
    <source>
        <dbReference type="Google" id="ProtNLM"/>
    </source>
</evidence>